<feature type="transmembrane region" description="Helical" evidence="12">
    <location>
        <begin position="313"/>
        <end position="340"/>
    </location>
</feature>
<dbReference type="InterPro" id="IPR004299">
    <property type="entry name" value="MBOAT_fam"/>
</dbReference>
<comment type="caution">
    <text evidence="13">The sequence shown here is derived from an EMBL/GenBank/DDBJ whole genome shotgun (WGS) entry which is preliminary data.</text>
</comment>
<comment type="similarity">
    <text evidence="3">Belongs to the SNF8 family.</text>
</comment>
<feature type="transmembrane region" description="Helical" evidence="12">
    <location>
        <begin position="104"/>
        <end position="131"/>
    </location>
</feature>
<organism evidence="13 14">
    <name type="scientific">Thamnidium elegans</name>
    <dbReference type="NCBI Taxonomy" id="101142"/>
    <lineage>
        <taxon>Eukaryota</taxon>
        <taxon>Fungi</taxon>
        <taxon>Fungi incertae sedis</taxon>
        <taxon>Mucoromycota</taxon>
        <taxon>Mucoromycotina</taxon>
        <taxon>Mucoromycetes</taxon>
        <taxon>Mucorales</taxon>
        <taxon>Mucorineae</taxon>
        <taxon>Mucoraceae</taxon>
        <taxon>Thamnidium</taxon>
    </lineage>
</organism>
<dbReference type="AlphaFoldDB" id="A0A8H7VWW0"/>
<feature type="transmembrane region" description="Helical" evidence="12">
    <location>
        <begin position="275"/>
        <end position="293"/>
    </location>
</feature>
<gene>
    <name evidence="13" type="ORF">INT48_009555</name>
</gene>
<dbReference type="FunFam" id="1.10.10.10:FF:000085">
    <property type="entry name" value="Vacuolar-sorting protein SNF8"/>
    <property type="match status" value="1"/>
</dbReference>
<dbReference type="GO" id="GO:0008204">
    <property type="term" value="P:ergosterol metabolic process"/>
    <property type="evidence" value="ECO:0007669"/>
    <property type="project" value="TreeGrafter"/>
</dbReference>
<protein>
    <recommendedName>
        <fullName evidence="15">Sterol O-acyltransferase</fullName>
    </recommendedName>
</protein>
<keyword evidence="11" id="KW-0175">Coiled coil</keyword>
<sequence>TFQMTTSMPSITRTATAPVLPSKQQITEKQQFKLAKQRPLYFRARLTQFDLSNPDRSNDTFRGFYTLFWIAMGFYVIQAVVRCYEQEGILLSLGFFRLLSKDGVALLISDLTMVSMTLFSVLFSNLFIWGVLPYETVGFVVQHTCQALFLFVNIYWTFWRNWPWVQSGFFTLHTIVMMMKMHSYTALNGDLSLKLKRLRQLKQNVPVLVSTNKKNEKDAEIEHVEAEMKFLEEELVHGNTRFPDNVTIMNFLDYLLVPSLVYWMEYPRTEKIRVWYMLEKTTATLGSFLMLYVTTERYILPKLYDPNMSEPRVILELLFPFMLNYLFIFYIIFECILNAFAELSRFADRNFYDDWWNSVTYDEFARKWNKPVHHWLLRHVYTQSIESYKMTKTNATFVTFLLSSLFHELVLVIVTQKIRLYMFVIQMLQLPMIVLGRLPIFRNRFWLGNGFFWLCMLFGPPFLGILYCREAFWSSWASHPLPMPANREFKQIGDSIAAKEIEQLQLQMESFKTNLQEFALKHRKDIRKDPTFRAHFQRMCTNIGVDPLASNKGFWADLLGVGDFYYELGIQIIEACIISRTNDGGLTELGDIMKRVEVMRGKKTKQSQISEDDMIRAIKTLKPLNGGYEVLQIGDRKLVRSVPKELDKDQSALLLLAQKTGYVNHDMIKNDLGWSTERIKTATQHLLQDGIAWLDKFGDLESYWIPSYF</sequence>
<dbReference type="Pfam" id="PF03062">
    <property type="entry name" value="MBOAT"/>
    <property type="match status" value="1"/>
</dbReference>
<keyword evidence="7 12" id="KW-1133">Transmembrane helix</keyword>
<keyword evidence="6" id="KW-0256">Endoplasmic reticulum</keyword>
<evidence type="ECO:0000313" key="13">
    <source>
        <dbReference type="EMBL" id="KAG2237426.1"/>
    </source>
</evidence>
<evidence type="ECO:0000256" key="5">
    <source>
        <dbReference type="ARBA" id="ARBA00022692"/>
    </source>
</evidence>
<dbReference type="InterPro" id="IPR040608">
    <property type="entry name" value="Snf8/Vps36"/>
</dbReference>
<evidence type="ECO:0000256" key="9">
    <source>
        <dbReference type="ARBA" id="ARBA00023315"/>
    </source>
</evidence>
<evidence type="ECO:0000256" key="12">
    <source>
        <dbReference type="SAM" id="Phobius"/>
    </source>
</evidence>
<evidence type="ECO:0000256" key="7">
    <source>
        <dbReference type="ARBA" id="ARBA00022989"/>
    </source>
</evidence>
<comment type="similarity">
    <text evidence="2">Belongs to the membrane-bound acyltransferase family. Sterol o-acyltransferase subfamily.</text>
</comment>
<evidence type="ECO:0000256" key="8">
    <source>
        <dbReference type="ARBA" id="ARBA00023136"/>
    </source>
</evidence>
<feature type="transmembrane region" description="Helical" evidence="12">
    <location>
        <begin position="445"/>
        <end position="467"/>
    </location>
</feature>
<evidence type="ECO:0000313" key="14">
    <source>
        <dbReference type="Proteomes" id="UP000613177"/>
    </source>
</evidence>
<feature type="transmembrane region" description="Helical" evidence="12">
    <location>
        <begin position="64"/>
        <end position="84"/>
    </location>
</feature>
<reference evidence="13" key="1">
    <citation type="submission" date="2021-01" db="EMBL/GenBank/DDBJ databases">
        <title>Metabolic potential, ecology and presence of endohyphal bacteria is reflected in genomic diversity of Mucoromycotina.</title>
        <authorList>
            <person name="Muszewska A."/>
            <person name="Okrasinska A."/>
            <person name="Steczkiewicz K."/>
            <person name="Drgas O."/>
            <person name="Orlowska M."/>
            <person name="Perlinska-Lenart U."/>
            <person name="Aleksandrzak-Piekarczyk T."/>
            <person name="Szatraj K."/>
            <person name="Zielenkiewicz U."/>
            <person name="Pilsyk S."/>
            <person name="Malc E."/>
            <person name="Mieczkowski P."/>
            <person name="Kruszewska J.S."/>
            <person name="Biernat P."/>
            <person name="Pawlowska J."/>
        </authorList>
    </citation>
    <scope>NUCLEOTIDE SEQUENCE</scope>
    <source>
        <strain evidence="13">WA0000018081</strain>
    </source>
</reference>
<dbReference type="SUPFAM" id="SSF46785">
    <property type="entry name" value="Winged helix' DNA-binding domain"/>
    <property type="match status" value="2"/>
</dbReference>
<dbReference type="InterPro" id="IPR014371">
    <property type="entry name" value="Oat_ACAT_DAG_ARE"/>
</dbReference>
<dbReference type="InterPro" id="IPR036388">
    <property type="entry name" value="WH-like_DNA-bd_sf"/>
</dbReference>
<feature type="transmembrane region" description="Helical" evidence="12">
    <location>
        <begin position="168"/>
        <end position="187"/>
    </location>
</feature>
<dbReference type="Pfam" id="PF04157">
    <property type="entry name" value="EAP30"/>
    <property type="match status" value="1"/>
</dbReference>
<dbReference type="Gene3D" id="1.10.10.10">
    <property type="entry name" value="Winged helix-like DNA-binding domain superfamily/Winged helix DNA-binding domain"/>
    <property type="match status" value="2"/>
</dbReference>
<keyword evidence="4" id="KW-0808">Transferase</keyword>
<dbReference type="GO" id="GO:0005789">
    <property type="term" value="C:endoplasmic reticulum membrane"/>
    <property type="evidence" value="ECO:0007669"/>
    <property type="project" value="UniProtKB-SubCell"/>
</dbReference>
<evidence type="ECO:0000256" key="6">
    <source>
        <dbReference type="ARBA" id="ARBA00022824"/>
    </source>
</evidence>
<dbReference type="GO" id="GO:0034737">
    <property type="term" value="F:ergosterol O-acyltransferase activity"/>
    <property type="evidence" value="ECO:0007669"/>
    <property type="project" value="TreeGrafter"/>
</dbReference>
<keyword evidence="14" id="KW-1185">Reference proteome</keyword>
<evidence type="ECO:0000256" key="1">
    <source>
        <dbReference type="ARBA" id="ARBA00004477"/>
    </source>
</evidence>
<accession>A0A8H7VWW0</accession>
<dbReference type="PANTHER" id="PTHR10408">
    <property type="entry name" value="STEROL O-ACYLTRANSFERASE"/>
    <property type="match status" value="1"/>
</dbReference>
<name>A0A8H7VWW0_9FUNG</name>
<proteinExistence type="inferred from homology"/>
<dbReference type="PANTHER" id="PTHR10408:SF9">
    <property type="entry name" value="STEROL O-ACYLTRANSFERASE 2-RELATED"/>
    <property type="match status" value="1"/>
</dbReference>
<evidence type="ECO:0008006" key="15">
    <source>
        <dbReference type="Google" id="ProtNLM"/>
    </source>
</evidence>
<comment type="subcellular location">
    <subcellularLocation>
        <location evidence="1">Endoplasmic reticulum membrane</location>
        <topology evidence="1">Multi-pass membrane protein</topology>
    </subcellularLocation>
</comment>
<keyword evidence="9" id="KW-0012">Acyltransferase</keyword>
<keyword evidence="8 12" id="KW-0472">Membrane</keyword>
<dbReference type="EMBL" id="JAEPRE010000006">
    <property type="protein sequence ID" value="KAG2237426.1"/>
    <property type="molecule type" value="Genomic_DNA"/>
</dbReference>
<evidence type="ECO:0000256" key="3">
    <source>
        <dbReference type="ARBA" id="ARBA00009834"/>
    </source>
</evidence>
<dbReference type="Proteomes" id="UP000613177">
    <property type="component" value="Unassembled WGS sequence"/>
</dbReference>
<feature type="coiled-coil region" evidence="11">
    <location>
        <begin position="214"/>
        <end position="241"/>
    </location>
</feature>
<feature type="non-terminal residue" evidence="13">
    <location>
        <position position="1"/>
    </location>
</feature>
<feature type="transmembrane region" description="Helical" evidence="12">
    <location>
        <begin position="395"/>
        <end position="414"/>
    </location>
</feature>
<dbReference type="Gene3D" id="6.10.140.180">
    <property type="match status" value="1"/>
</dbReference>
<evidence type="ECO:0000256" key="11">
    <source>
        <dbReference type="SAM" id="Coils"/>
    </source>
</evidence>
<feature type="transmembrane region" description="Helical" evidence="12">
    <location>
        <begin position="420"/>
        <end position="438"/>
    </location>
</feature>
<evidence type="ECO:0000256" key="10">
    <source>
        <dbReference type="ARBA" id="ARBA00023568"/>
    </source>
</evidence>
<dbReference type="InterPro" id="IPR036390">
    <property type="entry name" value="WH_DNA-bd_sf"/>
</dbReference>
<keyword evidence="5 12" id="KW-0812">Transmembrane</keyword>
<evidence type="ECO:0000256" key="4">
    <source>
        <dbReference type="ARBA" id="ARBA00022679"/>
    </source>
</evidence>
<comment type="function">
    <text evidence="10">Sterol O-acyltransferase that catalyzes the formation of stery esters.</text>
</comment>
<evidence type="ECO:0000256" key="2">
    <source>
        <dbReference type="ARBA" id="ARBA00009010"/>
    </source>
</evidence>
<feature type="transmembrane region" description="Helical" evidence="12">
    <location>
        <begin position="137"/>
        <end position="156"/>
    </location>
</feature>